<keyword evidence="2" id="KW-0732">Signal</keyword>
<dbReference type="EMBL" id="DS566080">
    <property type="status" value="NOT_ANNOTATED_CDS"/>
    <property type="molecule type" value="Genomic_DNA"/>
</dbReference>
<evidence type="ECO:0000313" key="4">
    <source>
        <dbReference type="Proteomes" id="UP000005238"/>
    </source>
</evidence>
<dbReference type="InParanoid" id="H3GZE8"/>
<protein>
    <submittedName>
        <fullName evidence="3">Uncharacterized protein</fullName>
    </submittedName>
</protein>
<feature type="signal peptide" evidence="2">
    <location>
        <begin position="1"/>
        <end position="30"/>
    </location>
</feature>
<keyword evidence="1" id="KW-0812">Transmembrane</keyword>
<dbReference type="EnsemblProtists" id="Phyra83158">
    <property type="protein sequence ID" value="Phyra83158"/>
    <property type="gene ID" value="Phyra83158"/>
</dbReference>
<dbReference type="AlphaFoldDB" id="H3GZE8"/>
<dbReference type="VEuPathDB" id="FungiDB:KRP22_14942"/>
<dbReference type="STRING" id="164328.H3GZE8"/>
<dbReference type="PANTHER" id="PTHR31414">
    <property type="entry name" value="TRANSMEMBRANE PROTEIN DDB_G0292058"/>
    <property type="match status" value="1"/>
</dbReference>
<feature type="transmembrane region" description="Helical" evidence="1">
    <location>
        <begin position="502"/>
        <end position="528"/>
    </location>
</feature>
<evidence type="ECO:0000256" key="1">
    <source>
        <dbReference type="SAM" id="Phobius"/>
    </source>
</evidence>
<dbReference type="InterPro" id="IPR040283">
    <property type="entry name" value="DDB_G0292058-like"/>
</dbReference>
<keyword evidence="4" id="KW-1185">Reference proteome</keyword>
<dbReference type="HOGENOM" id="CLU_017847_0_0_1"/>
<dbReference type="OMA" id="GYTCMQK"/>
<accession>H3GZE8</accession>
<feature type="transmembrane region" description="Helical" evidence="1">
    <location>
        <begin position="207"/>
        <end position="237"/>
    </location>
</feature>
<sequence length="827" mass="89496">MGPRKGSRGMTTKLVLVSLLAVSCIATTHAAEQSFEMISKLRGFSRETFEQQQGFAFNSAIATRRLDAAATQADASAKANEVGASVRKAIKQLRKGTDKFYHDLITAAKIYMCEQDIKNNKKGPTVRYVSCTADNAYKDDNGNPVKLTISDLTDSDVVKNYGQGLCEINPDCYWDEILPGDTTRAKVYADADSTMNASAADAQIKEWLTGVVGFVIPGIVLGVLSLLTMVFFLICRCCCNRCGGRFPREEGYTCMQKFLPLLFFLLFAIGIIAVSAAAFVYQGIMVSGVDDLFNATSGTLDNGSDWIVSIRTPMEEIGAQVISSSGSVKAKLADTGFIDTGLTDITGKLRAIGTNYGGTRKFPTGCTADSSNPNSCLECKACSQIGTKATTAADQVDQTTGPGVKQLSNVKKQLNTQLVDISETVQSSVDTQVGTANVFIGTIDDTKGDVTDYDKKFQKYRDMLVYAIMSLFILALLVVVIGFVGILFGLTPLKALANIMHIAYFIGFIVLFITFIISAIVLALGVVLGDACEVTMIFTANWTVPLGDSAKALDACFQDESLLDVFNLSDKLSFARGGIEFPDLDMDSVLDFSQLNTFSGEMASVNTLRLTNFNSYAVQTAGACQTTGTGYGTVAKILDPWTTNGDTRVGTETAVQYIKRYYTTFDASCTGTGGNGKAYTCSSSTCTFSTYMGEQFQLLFNMASSKNFVDNLHTDVNGVTTSTTDFSTKTKQFDGAINDIKTDLNSNLIKYVGEFEEAMHCTFLADGFWEIYNTLCGDLMPAITMIALMLFLCGIFLIAVNVCLIIGVKRLKAHGNGHIMDTEMKFK</sequence>
<dbReference type="eggNOG" id="ENOG502QVA5">
    <property type="taxonomic scope" value="Eukaryota"/>
</dbReference>
<feature type="transmembrane region" description="Helical" evidence="1">
    <location>
        <begin position="782"/>
        <end position="808"/>
    </location>
</feature>
<dbReference type="PANTHER" id="PTHR31414:SF18">
    <property type="entry name" value="TRANSMEMBRANE PROTEIN-RELATED"/>
    <property type="match status" value="1"/>
</dbReference>
<evidence type="ECO:0000256" key="2">
    <source>
        <dbReference type="SAM" id="SignalP"/>
    </source>
</evidence>
<keyword evidence="1" id="KW-0472">Membrane</keyword>
<reference evidence="4" key="1">
    <citation type="journal article" date="2006" name="Science">
        <title>Phytophthora genome sequences uncover evolutionary origins and mechanisms of pathogenesis.</title>
        <authorList>
            <person name="Tyler B.M."/>
            <person name="Tripathy S."/>
            <person name="Zhang X."/>
            <person name="Dehal P."/>
            <person name="Jiang R.H."/>
            <person name="Aerts A."/>
            <person name="Arredondo F.D."/>
            <person name="Baxter L."/>
            <person name="Bensasson D."/>
            <person name="Beynon J.L."/>
            <person name="Chapman J."/>
            <person name="Damasceno C.M."/>
            <person name="Dorrance A.E."/>
            <person name="Dou D."/>
            <person name="Dickerman A.W."/>
            <person name="Dubchak I.L."/>
            <person name="Garbelotto M."/>
            <person name="Gijzen M."/>
            <person name="Gordon S.G."/>
            <person name="Govers F."/>
            <person name="Grunwald N.J."/>
            <person name="Huang W."/>
            <person name="Ivors K.L."/>
            <person name="Jones R.W."/>
            <person name="Kamoun S."/>
            <person name="Krampis K."/>
            <person name="Lamour K.H."/>
            <person name="Lee M.K."/>
            <person name="McDonald W.H."/>
            <person name="Medina M."/>
            <person name="Meijer H.J."/>
            <person name="Nordberg E.K."/>
            <person name="Maclean D.J."/>
            <person name="Ospina-Giraldo M.D."/>
            <person name="Morris P.F."/>
            <person name="Phuntumart V."/>
            <person name="Putnam N.H."/>
            <person name="Rash S."/>
            <person name="Rose J.K."/>
            <person name="Sakihama Y."/>
            <person name="Salamov A.A."/>
            <person name="Savidor A."/>
            <person name="Scheuring C.F."/>
            <person name="Smith B.M."/>
            <person name="Sobral B.W."/>
            <person name="Terry A."/>
            <person name="Torto-Alalibo T.A."/>
            <person name="Win J."/>
            <person name="Xu Z."/>
            <person name="Zhang H."/>
            <person name="Grigoriev I.V."/>
            <person name="Rokhsar D.S."/>
            <person name="Boore J.L."/>
        </authorList>
    </citation>
    <scope>NUCLEOTIDE SEQUENCE [LARGE SCALE GENOMIC DNA]</scope>
    <source>
        <strain evidence="4">Pr102</strain>
    </source>
</reference>
<keyword evidence="1" id="KW-1133">Transmembrane helix</keyword>
<dbReference type="VEuPathDB" id="FungiDB:KRP23_2977"/>
<dbReference type="Proteomes" id="UP000005238">
    <property type="component" value="Unassembled WGS sequence"/>
</dbReference>
<feature type="chain" id="PRO_5003586888" evidence="2">
    <location>
        <begin position="31"/>
        <end position="827"/>
    </location>
</feature>
<organism evidence="3 4">
    <name type="scientific">Phytophthora ramorum</name>
    <name type="common">Sudden oak death agent</name>
    <dbReference type="NCBI Taxonomy" id="164328"/>
    <lineage>
        <taxon>Eukaryota</taxon>
        <taxon>Sar</taxon>
        <taxon>Stramenopiles</taxon>
        <taxon>Oomycota</taxon>
        <taxon>Peronosporomycetes</taxon>
        <taxon>Peronosporales</taxon>
        <taxon>Peronosporaceae</taxon>
        <taxon>Phytophthora</taxon>
    </lineage>
</organism>
<feature type="transmembrane region" description="Helical" evidence="1">
    <location>
        <begin position="258"/>
        <end position="281"/>
    </location>
</feature>
<feature type="transmembrane region" description="Helical" evidence="1">
    <location>
        <begin position="463"/>
        <end position="490"/>
    </location>
</feature>
<name>H3GZE8_PHYRM</name>
<evidence type="ECO:0000313" key="3">
    <source>
        <dbReference type="EnsemblProtists" id="Phyra83158"/>
    </source>
</evidence>
<reference evidence="3" key="2">
    <citation type="submission" date="2015-06" db="UniProtKB">
        <authorList>
            <consortium name="EnsemblProtists"/>
        </authorList>
    </citation>
    <scope>IDENTIFICATION</scope>
    <source>
        <strain evidence="3">Pr102</strain>
    </source>
</reference>
<proteinExistence type="predicted"/>
<dbReference type="PROSITE" id="PS51257">
    <property type="entry name" value="PROKAR_LIPOPROTEIN"/>
    <property type="match status" value="1"/>
</dbReference>